<reference evidence="2" key="1">
    <citation type="submission" date="2021-03" db="EMBL/GenBank/DDBJ databases">
        <title>Antimicrobial resistance genes in bacteria isolated from Japanese honey, and their potential for conferring macrolide and lincosamide resistance in the American foulbrood pathogen Paenibacillus larvae.</title>
        <authorList>
            <person name="Okamoto M."/>
            <person name="Kumagai M."/>
            <person name="Kanamori H."/>
            <person name="Takamatsu D."/>
        </authorList>
    </citation>
    <scope>NUCLEOTIDE SEQUENCE</scope>
    <source>
        <strain evidence="2">J43TS3</strain>
    </source>
</reference>
<gene>
    <name evidence="2" type="ORF">J43TS3_12260</name>
</gene>
<dbReference type="AlphaFoldDB" id="A0A919X9H7"/>
<dbReference type="InterPro" id="IPR027392">
    <property type="entry name" value="TF_Znf"/>
</dbReference>
<protein>
    <recommendedName>
        <fullName evidence="1">Transcription factor zinc-finger domain-containing protein</fullName>
    </recommendedName>
</protein>
<feature type="domain" description="Transcription factor zinc-finger" evidence="1">
    <location>
        <begin position="2"/>
        <end position="40"/>
    </location>
</feature>
<sequence>MNCPICDNVRMKEVQKGDVLIDICPSCKGVWLDRGELEKISTGLKEDQQFYEDTFDSYERKFRETPEYKNKTHPHGYDEKYNPYGYKKKKKKKMLDLFDDLF</sequence>
<proteinExistence type="predicted"/>
<accession>A0A919X9H7</accession>
<evidence type="ECO:0000259" key="1">
    <source>
        <dbReference type="Pfam" id="PF13453"/>
    </source>
</evidence>
<dbReference type="Pfam" id="PF13453">
    <property type="entry name" value="Zn_ribbon_TFIIB"/>
    <property type="match status" value="1"/>
</dbReference>
<organism evidence="2 3">
    <name type="scientific">Ornithinibacillus bavariensis</name>
    <dbReference type="NCBI Taxonomy" id="545502"/>
    <lineage>
        <taxon>Bacteria</taxon>
        <taxon>Bacillati</taxon>
        <taxon>Bacillota</taxon>
        <taxon>Bacilli</taxon>
        <taxon>Bacillales</taxon>
        <taxon>Bacillaceae</taxon>
        <taxon>Ornithinibacillus</taxon>
    </lineage>
</organism>
<keyword evidence="3" id="KW-1185">Reference proteome</keyword>
<dbReference type="RefSeq" id="WP_212920135.1">
    <property type="nucleotide sequence ID" value="NZ_BORP01000002.1"/>
</dbReference>
<comment type="caution">
    <text evidence="2">The sequence shown here is derived from an EMBL/GenBank/DDBJ whole genome shotgun (WGS) entry which is preliminary data.</text>
</comment>
<evidence type="ECO:0000313" key="2">
    <source>
        <dbReference type="EMBL" id="GIO26615.1"/>
    </source>
</evidence>
<evidence type="ECO:0000313" key="3">
    <source>
        <dbReference type="Proteomes" id="UP000676917"/>
    </source>
</evidence>
<dbReference type="Proteomes" id="UP000676917">
    <property type="component" value="Unassembled WGS sequence"/>
</dbReference>
<dbReference type="EMBL" id="BORP01000002">
    <property type="protein sequence ID" value="GIO26615.1"/>
    <property type="molecule type" value="Genomic_DNA"/>
</dbReference>
<name>A0A919X9H7_9BACI</name>